<evidence type="ECO:0000256" key="2">
    <source>
        <dbReference type="SAM" id="SignalP"/>
    </source>
</evidence>
<protein>
    <submittedName>
        <fullName evidence="4">Collectin-11</fullName>
    </submittedName>
</protein>
<dbReference type="Pfam" id="PF00059">
    <property type="entry name" value="Lectin_C"/>
    <property type="match status" value="1"/>
</dbReference>
<dbReference type="InterPro" id="IPR016187">
    <property type="entry name" value="CTDL_fold"/>
</dbReference>
<dbReference type="Gene3D" id="3.10.100.10">
    <property type="entry name" value="Mannose-Binding Protein A, subunit A"/>
    <property type="match status" value="1"/>
</dbReference>
<reference evidence="4 5" key="1">
    <citation type="journal article" date="2021" name="Elife">
        <title>Chloroplast acquisition without the gene transfer in kleptoplastic sea slugs, Plakobranchus ocellatus.</title>
        <authorList>
            <person name="Maeda T."/>
            <person name="Takahashi S."/>
            <person name="Yoshida T."/>
            <person name="Shimamura S."/>
            <person name="Takaki Y."/>
            <person name="Nagai Y."/>
            <person name="Toyoda A."/>
            <person name="Suzuki Y."/>
            <person name="Arimoto A."/>
            <person name="Ishii H."/>
            <person name="Satoh N."/>
            <person name="Nishiyama T."/>
            <person name="Hasebe M."/>
            <person name="Maruyama T."/>
            <person name="Minagawa J."/>
            <person name="Obokata J."/>
            <person name="Shigenobu S."/>
        </authorList>
    </citation>
    <scope>NUCLEOTIDE SEQUENCE [LARGE SCALE GENOMIC DNA]</scope>
</reference>
<dbReference type="InterPro" id="IPR001304">
    <property type="entry name" value="C-type_lectin-like"/>
</dbReference>
<dbReference type="PROSITE" id="PS50041">
    <property type="entry name" value="C_TYPE_LECTIN_2"/>
    <property type="match status" value="1"/>
</dbReference>
<accession>A0AAV3ZLF8</accession>
<gene>
    <name evidence="4" type="ORF">PoB_002328600</name>
</gene>
<sequence>MPVLPTLLLLGVLMIPSTEGVSYHYRSFLGKSYFVSKEPERFDLATMNARCKGSGGYLLEINSLDEERHVILFLHDAGLVSEIVYTGHTDLGQEGKFYHYVTKKPLPSDTKWRWRQPDNWKGIEHCVNIMIGGLNDLDCHQTARYICELPLQS</sequence>
<feature type="domain" description="C-type lectin" evidence="3">
    <location>
        <begin position="28"/>
        <end position="148"/>
    </location>
</feature>
<feature type="signal peptide" evidence="2">
    <location>
        <begin position="1"/>
        <end position="20"/>
    </location>
</feature>
<keyword evidence="2" id="KW-0732">Signal</keyword>
<evidence type="ECO:0000313" key="4">
    <source>
        <dbReference type="EMBL" id="GFN96780.1"/>
    </source>
</evidence>
<dbReference type="Proteomes" id="UP000735302">
    <property type="component" value="Unassembled WGS sequence"/>
</dbReference>
<name>A0AAV3ZLF8_9GAST</name>
<dbReference type="AlphaFoldDB" id="A0AAV3ZLF8"/>
<dbReference type="SUPFAM" id="SSF56436">
    <property type="entry name" value="C-type lectin-like"/>
    <property type="match status" value="1"/>
</dbReference>
<keyword evidence="1" id="KW-1015">Disulfide bond</keyword>
<evidence type="ECO:0000259" key="3">
    <source>
        <dbReference type="PROSITE" id="PS50041"/>
    </source>
</evidence>
<evidence type="ECO:0000256" key="1">
    <source>
        <dbReference type="ARBA" id="ARBA00023157"/>
    </source>
</evidence>
<dbReference type="PROSITE" id="PS00615">
    <property type="entry name" value="C_TYPE_LECTIN_1"/>
    <property type="match status" value="1"/>
</dbReference>
<comment type="caution">
    <text evidence="4">The sequence shown here is derived from an EMBL/GenBank/DDBJ whole genome shotgun (WGS) entry which is preliminary data.</text>
</comment>
<evidence type="ECO:0000313" key="5">
    <source>
        <dbReference type="Proteomes" id="UP000735302"/>
    </source>
</evidence>
<dbReference type="InterPro" id="IPR018378">
    <property type="entry name" value="C-type_lectin_CS"/>
</dbReference>
<proteinExistence type="predicted"/>
<feature type="chain" id="PRO_5043685679" evidence="2">
    <location>
        <begin position="21"/>
        <end position="153"/>
    </location>
</feature>
<organism evidence="4 5">
    <name type="scientific">Plakobranchus ocellatus</name>
    <dbReference type="NCBI Taxonomy" id="259542"/>
    <lineage>
        <taxon>Eukaryota</taxon>
        <taxon>Metazoa</taxon>
        <taxon>Spiralia</taxon>
        <taxon>Lophotrochozoa</taxon>
        <taxon>Mollusca</taxon>
        <taxon>Gastropoda</taxon>
        <taxon>Heterobranchia</taxon>
        <taxon>Euthyneura</taxon>
        <taxon>Panpulmonata</taxon>
        <taxon>Sacoglossa</taxon>
        <taxon>Placobranchoidea</taxon>
        <taxon>Plakobranchidae</taxon>
        <taxon>Plakobranchus</taxon>
    </lineage>
</organism>
<dbReference type="InterPro" id="IPR016186">
    <property type="entry name" value="C-type_lectin-like/link_sf"/>
</dbReference>
<keyword evidence="5" id="KW-1185">Reference proteome</keyword>
<dbReference type="EMBL" id="BLXT01002707">
    <property type="protein sequence ID" value="GFN96780.1"/>
    <property type="molecule type" value="Genomic_DNA"/>
</dbReference>
<dbReference type="SMART" id="SM00034">
    <property type="entry name" value="CLECT"/>
    <property type="match status" value="1"/>
</dbReference>